<organism evidence="1 2">
    <name type="scientific">Cercospora zeae-maydis SCOH1-5</name>
    <dbReference type="NCBI Taxonomy" id="717836"/>
    <lineage>
        <taxon>Eukaryota</taxon>
        <taxon>Fungi</taxon>
        <taxon>Dikarya</taxon>
        <taxon>Ascomycota</taxon>
        <taxon>Pezizomycotina</taxon>
        <taxon>Dothideomycetes</taxon>
        <taxon>Dothideomycetidae</taxon>
        <taxon>Mycosphaerellales</taxon>
        <taxon>Mycosphaerellaceae</taxon>
        <taxon>Cercospora</taxon>
    </lineage>
</organism>
<name>A0A6A6EYK3_9PEZI</name>
<protein>
    <submittedName>
        <fullName evidence="1">Uncharacterized protein</fullName>
    </submittedName>
</protein>
<evidence type="ECO:0000313" key="1">
    <source>
        <dbReference type="EMBL" id="KAF2206486.1"/>
    </source>
</evidence>
<keyword evidence="2" id="KW-1185">Reference proteome</keyword>
<proteinExistence type="predicted"/>
<dbReference type="Proteomes" id="UP000799539">
    <property type="component" value="Unassembled WGS sequence"/>
</dbReference>
<evidence type="ECO:0000313" key="2">
    <source>
        <dbReference type="Proteomes" id="UP000799539"/>
    </source>
</evidence>
<reference evidence="1" key="1">
    <citation type="journal article" date="2020" name="Stud. Mycol.">
        <title>101 Dothideomycetes genomes: a test case for predicting lifestyles and emergence of pathogens.</title>
        <authorList>
            <person name="Haridas S."/>
            <person name="Albert R."/>
            <person name="Binder M."/>
            <person name="Bloem J."/>
            <person name="Labutti K."/>
            <person name="Salamov A."/>
            <person name="Andreopoulos B."/>
            <person name="Baker S."/>
            <person name="Barry K."/>
            <person name="Bills G."/>
            <person name="Bluhm B."/>
            <person name="Cannon C."/>
            <person name="Castanera R."/>
            <person name="Culley D."/>
            <person name="Daum C."/>
            <person name="Ezra D."/>
            <person name="Gonzalez J."/>
            <person name="Henrissat B."/>
            <person name="Kuo A."/>
            <person name="Liang C."/>
            <person name="Lipzen A."/>
            <person name="Lutzoni F."/>
            <person name="Magnuson J."/>
            <person name="Mondo S."/>
            <person name="Nolan M."/>
            <person name="Ohm R."/>
            <person name="Pangilinan J."/>
            <person name="Park H.-J."/>
            <person name="Ramirez L."/>
            <person name="Alfaro M."/>
            <person name="Sun H."/>
            <person name="Tritt A."/>
            <person name="Yoshinaga Y."/>
            <person name="Zwiers L.-H."/>
            <person name="Turgeon B."/>
            <person name="Goodwin S."/>
            <person name="Spatafora J."/>
            <person name="Crous P."/>
            <person name="Grigoriev I."/>
        </authorList>
    </citation>
    <scope>NUCLEOTIDE SEQUENCE</scope>
    <source>
        <strain evidence="1">SCOH1-5</strain>
    </source>
</reference>
<sequence>MIGTRACPLWASLVGRGGRIVWRAWKLSGFQNVCPRSPLCAVALGSQSCVYESRRSVTLHRRLNISLASTLSTMKLSKLVLLLLATAAAPASAGRKKTWFGKTNEANSTKLLDCFDTLDADLKAEPYATNWVGNSCGNKLFQWGAGGHDKKGRPMSDAFERCREDLITAAYDGTDWVHCQVFHPFGSRSLAWSPLGYYASLHGKRIPTQKWQQLGTSS</sequence>
<dbReference type="AlphaFoldDB" id="A0A6A6EYK3"/>
<accession>A0A6A6EYK3</accession>
<dbReference type="EMBL" id="ML992720">
    <property type="protein sequence ID" value="KAF2206486.1"/>
    <property type="molecule type" value="Genomic_DNA"/>
</dbReference>
<gene>
    <name evidence="1" type="ORF">CERZMDRAFT_103387</name>
</gene>